<proteinExistence type="predicted"/>
<keyword evidence="1" id="KW-0677">Repeat</keyword>
<organism evidence="5 6">
    <name type="scientific">Nannochloropsis salina CCMP1776</name>
    <dbReference type="NCBI Taxonomy" id="1027361"/>
    <lineage>
        <taxon>Eukaryota</taxon>
        <taxon>Sar</taxon>
        <taxon>Stramenopiles</taxon>
        <taxon>Ochrophyta</taxon>
        <taxon>Eustigmatophyceae</taxon>
        <taxon>Eustigmatales</taxon>
        <taxon>Monodopsidaceae</taxon>
        <taxon>Microchloropsis</taxon>
        <taxon>Microchloropsis salina</taxon>
    </lineage>
</organism>
<reference evidence="5 6" key="1">
    <citation type="submission" date="2019-01" db="EMBL/GenBank/DDBJ databases">
        <title>Nuclear Genome Assembly of the Microalgal Biofuel strain Nannochloropsis salina CCMP1776.</title>
        <authorList>
            <person name="Hovde B."/>
        </authorList>
    </citation>
    <scope>NUCLEOTIDE SEQUENCE [LARGE SCALE GENOMIC DNA]</scope>
    <source>
        <strain evidence="5 6">CCMP1776</strain>
    </source>
</reference>
<dbReference type="PROSITE" id="PS50297">
    <property type="entry name" value="ANK_REP_REGION"/>
    <property type="match status" value="1"/>
</dbReference>
<dbReference type="SMART" id="SM00248">
    <property type="entry name" value="ANK"/>
    <property type="match status" value="5"/>
</dbReference>
<feature type="compositionally biased region" description="Gly residues" evidence="4">
    <location>
        <begin position="430"/>
        <end position="440"/>
    </location>
</feature>
<dbReference type="InterPro" id="IPR036770">
    <property type="entry name" value="Ankyrin_rpt-contain_sf"/>
</dbReference>
<accession>A0A4D9D9J2</accession>
<feature type="region of interest" description="Disordered" evidence="4">
    <location>
        <begin position="161"/>
        <end position="199"/>
    </location>
</feature>
<dbReference type="PANTHER" id="PTHR24173">
    <property type="entry name" value="ANKYRIN REPEAT CONTAINING"/>
    <property type="match status" value="1"/>
</dbReference>
<comment type="caution">
    <text evidence="5">The sequence shown here is derived from an EMBL/GenBank/DDBJ whole genome shotgun (WGS) entry which is preliminary data.</text>
</comment>
<dbReference type="PANTHER" id="PTHR24173:SF74">
    <property type="entry name" value="ANKYRIN REPEAT DOMAIN-CONTAINING PROTEIN 16"/>
    <property type="match status" value="1"/>
</dbReference>
<protein>
    <submittedName>
        <fullName evidence="5">Uncharacterized protein</fullName>
    </submittedName>
</protein>
<gene>
    <name evidence="5" type="ORF">NSK_001772</name>
</gene>
<evidence type="ECO:0000256" key="1">
    <source>
        <dbReference type="ARBA" id="ARBA00022737"/>
    </source>
</evidence>
<feature type="region of interest" description="Disordered" evidence="4">
    <location>
        <begin position="406"/>
        <end position="444"/>
    </location>
</feature>
<dbReference type="SUPFAM" id="SSF48403">
    <property type="entry name" value="Ankyrin repeat"/>
    <property type="match status" value="1"/>
</dbReference>
<keyword evidence="2 3" id="KW-0040">ANK repeat</keyword>
<dbReference type="Pfam" id="PF00023">
    <property type="entry name" value="Ank"/>
    <property type="match status" value="1"/>
</dbReference>
<dbReference type="PROSITE" id="PS50088">
    <property type="entry name" value="ANK_REPEAT"/>
    <property type="match status" value="1"/>
</dbReference>
<evidence type="ECO:0000256" key="3">
    <source>
        <dbReference type="PROSITE-ProRule" id="PRU00023"/>
    </source>
</evidence>
<dbReference type="EMBL" id="SDOX01000007">
    <property type="protein sequence ID" value="TFJ86683.1"/>
    <property type="molecule type" value="Genomic_DNA"/>
</dbReference>
<keyword evidence="6" id="KW-1185">Reference proteome</keyword>
<dbReference type="InterPro" id="IPR002110">
    <property type="entry name" value="Ankyrin_rpt"/>
</dbReference>
<dbReference type="OrthoDB" id="539213at2759"/>
<evidence type="ECO:0000256" key="2">
    <source>
        <dbReference type="ARBA" id="ARBA00023043"/>
    </source>
</evidence>
<feature type="compositionally biased region" description="Basic and acidic residues" evidence="4">
    <location>
        <begin position="415"/>
        <end position="429"/>
    </location>
</feature>
<sequence length="499" mass="54103">MSLYFDKDHALRLLTACKNDDVATLAAMINEDPALLLFESEPKERNLLLLATRAGSRDVVRWLLRHHCTLGSRSLHPPSLAGAHPLSLPQLGLDSHDREGKCALTLACGFVGCPRLVRMLLDAGADASEADGRGLTPLATAAWQGQAAAVEALLEWHRGTGRRRLGDEGGEGVGPGRESGAMSWSRPETGLGEGGEPEGLARRQRRTLIGAGSFSSPQPARSFPFQPPSPALLLAQTDARGRSPLYLAAAYGHVAVVSLLLAAGADPRVPSRDGKTASDKAEARGEKNVLALLRRFEEEPARVRALCWARWRAGGRSGGREGGGRGGRARSKGSEAACLLGWRRGWLRGWWERVRREGWRREEEDEEDEEAEREEDEEALGSVYGAVSQYSRWRLGLEGCDEKVKDGQCGQGRRMGREGRRDGVDEVGRGGEGGGEGGGEMGEKGEEMVLERCCRVARMAVEALPDDLFGELVGYLRMPWDGEVGKTRGVREEGRGGEE</sequence>
<feature type="repeat" description="ANK" evidence="3">
    <location>
        <begin position="240"/>
        <end position="272"/>
    </location>
</feature>
<dbReference type="AlphaFoldDB" id="A0A4D9D9J2"/>
<evidence type="ECO:0000256" key="4">
    <source>
        <dbReference type="SAM" id="MobiDB-lite"/>
    </source>
</evidence>
<evidence type="ECO:0000313" key="5">
    <source>
        <dbReference type="EMBL" id="TFJ86683.1"/>
    </source>
</evidence>
<dbReference type="Proteomes" id="UP000355283">
    <property type="component" value="Unassembled WGS sequence"/>
</dbReference>
<name>A0A4D9D9J2_9STRA</name>
<dbReference type="Gene3D" id="1.25.40.20">
    <property type="entry name" value="Ankyrin repeat-containing domain"/>
    <property type="match status" value="2"/>
</dbReference>
<evidence type="ECO:0000313" key="6">
    <source>
        <dbReference type="Proteomes" id="UP000355283"/>
    </source>
</evidence>